<dbReference type="EMBL" id="QKYV01000001">
    <property type="protein sequence ID" value="PZW43784.1"/>
    <property type="molecule type" value="Genomic_DNA"/>
</dbReference>
<gene>
    <name evidence="1" type="ORF">LX95_00108</name>
</gene>
<dbReference type="GO" id="GO:0016740">
    <property type="term" value="F:transferase activity"/>
    <property type="evidence" value="ECO:0007669"/>
    <property type="project" value="UniProtKB-KW"/>
</dbReference>
<accession>A0A2W7IAR5</accession>
<dbReference type="AlphaFoldDB" id="A0A2W7IAR5"/>
<keyword evidence="1" id="KW-0808">Transferase</keyword>
<sequence length="213" mass="25939">MNKFDKQEIISFFGILNKNNINYILLRNIGNELPDNLSKTKDIDIIVKIQDKQKLENVLLENKWEKIKHPHRRVPYLYSMNAFDFYNLKGLHIDVAYELACRSIITRQWIPLDQKIQDNVWRYKREVHNSPWKYLLSYEIEMVHLLTRCIFDKKIFTKGYISRIDEIYPLSNKDVLAEYLDLVFFKFRYTLLKKVKHKEYNTIINEYLTFKDY</sequence>
<dbReference type="RefSeq" id="WP_111539475.1">
    <property type="nucleotide sequence ID" value="NZ_QKYV01000001.1"/>
</dbReference>
<comment type="caution">
    <text evidence="1">The sequence shown here is derived from an EMBL/GenBank/DDBJ whole genome shotgun (WGS) entry which is preliminary data.</text>
</comment>
<proteinExistence type="predicted"/>
<evidence type="ECO:0000313" key="2">
    <source>
        <dbReference type="Proteomes" id="UP000249542"/>
    </source>
</evidence>
<evidence type="ECO:0000313" key="1">
    <source>
        <dbReference type="EMBL" id="PZW43784.1"/>
    </source>
</evidence>
<organism evidence="1 2">
    <name type="scientific">Mesonia algae</name>
    <dbReference type="NCBI Taxonomy" id="213248"/>
    <lineage>
        <taxon>Bacteria</taxon>
        <taxon>Pseudomonadati</taxon>
        <taxon>Bacteroidota</taxon>
        <taxon>Flavobacteriia</taxon>
        <taxon>Flavobacteriales</taxon>
        <taxon>Flavobacteriaceae</taxon>
        <taxon>Mesonia</taxon>
    </lineage>
</organism>
<dbReference type="Proteomes" id="UP000249542">
    <property type="component" value="Unassembled WGS sequence"/>
</dbReference>
<protein>
    <submittedName>
        <fullName evidence="1">Putative nucleotidyltransferase</fullName>
    </submittedName>
</protein>
<reference evidence="1 2" key="1">
    <citation type="submission" date="2018-06" db="EMBL/GenBank/DDBJ databases">
        <title>Genomic Encyclopedia of Archaeal and Bacterial Type Strains, Phase II (KMG-II): from individual species to whole genera.</title>
        <authorList>
            <person name="Goeker M."/>
        </authorList>
    </citation>
    <scope>NUCLEOTIDE SEQUENCE [LARGE SCALE GENOMIC DNA]</scope>
    <source>
        <strain evidence="1 2">DSM 15361</strain>
    </source>
</reference>
<name>A0A2W7IAR5_9FLAO</name>
<keyword evidence="2" id="KW-1185">Reference proteome</keyword>